<dbReference type="Pfam" id="PF07707">
    <property type="entry name" value="BACK"/>
    <property type="match status" value="1"/>
</dbReference>
<dbReference type="InterPro" id="IPR000210">
    <property type="entry name" value="BTB/POZ_dom"/>
</dbReference>
<evidence type="ECO:0000313" key="4">
    <source>
        <dbReference type="EMBL" id="CAG7655821.1"/>
    </source>
</evidence>
<dbReference type="Proteomes" id="UP000708208">
    <property type="component" value="Unassembled WGS sequence"/>
</dbReference>
<dbReference type="Pfam" id="PF00651">
    <property type="entry name" value="BTB"/>
    <property type="match status" value="1"/>
</dbReference>
<name>A0A8J2IZJ9_9HEXA</name>
<dbReference type="AlphaFoldDB" id="A0A8J2IZJ9"/>
<dbReference type="PANTHER" id="PTHR45774">
    <property type="entry name" value="BTB/POZ DOMAIN-CONTAINING"/>
    <property type="match status" value="1"/>
</dbReference>
<dbReference type="SMART" id="SM00875">
    <property type="entry name" value="BACK"/>
    <property type="match status" value="1"/>
</dbReference>
<accession>A0A8J2IZJ9</accession>
<feature type="compositionally biased region" description="Basic and acidic residues" evidence="1">
    <location>
        <begin position="292"/>
        <end position="304"/>
    </location>
</feature>
<comment type="caution">
    <text evidence="4">The sequence shown here is derived from an EMBL/GenBank/DDBJ whole genome shotgun (WGS) entry which is preliminary data.</text>
</comment>
<evidence type="ECO:0008006" key="6">
    <source>
        <dbReference type="Google" id="ProtNLM"/>
    </source>
</evidence>
<dbReference type="SMART" id="SM00225">
    <property type="entry name" value="BTB"/>
    <property type="match status" value="1"/>
</dbReference>
<proteinExistence type="predicted"/>
<dbReference type="CDD" id="cd18186">
    <property type="entry name" value="BTB_POZ_ZBTB_KLHL-like"/>
    <property type="match status" value="1"/>
</dbReference>
<evidence type="ECO:0000259" key="3">
    <source>
        <dbReference type="SMART" id="SM00875"/>
    </source>
</evidence>
<dbReference type="OrthoDB" id="45365at2759"/>
<dbReference type="PANTHER" id="PTHR45774:SF3">
    <property type="entry name" value="BTB (POZ) DOMAIN-CONTAINING 2B-RELATED"/>
    <property type="match status" value="1"/>
</dbReference>
<feature type="domain" description="BACK" evidence="3">
    <location>
        <begin position="132"/>
        <end position="238"/>
    </location>
</feature>
<organism evidence="4 5">
    <name type="scientific">Allacma fusca</name>
    <dbReference type="NCBI Taxonomy" id="39272"/>
    <lineage>
        <taxon>Eukaryota</taxon>
        <taxon>Metazoa</taxon>
        <taxon>Ecdysozoa</taxon>
        <taxon>Arthropoda</taxon>
        <taxon>Hexapoda</taxon>
        <taxon>Collembola</taxon>
        <taxon>Symphypleona</taxon>
        <taxon>Sminthuridae</taxon>
        <taxon>Allacma</taxon>
    </lineage>
</organism>
<evidence type="ECO:0000259" key="2">
    <source>
        <dbReference type="SMART" id="SM00225"/>
    </source>
</evidence>
<protein>
    <recommendedName>
        <fullName evidence="6">BTB domain-containing protein</fullName>
    </recommendedName>
</protein>
<dbReference type="InterPro" id="IPR011705">
    <property type="entry name" value="BACK"/>
</dbReference>
<keyword evidence="5" id="KW-1185">Reference proteome</keyword>
<feature type="region of interest" description="Disordered" evidence="1">
    <location>
        <begin position="283"/>
        <end position="304"/>
    </location>
</feature>
<feature type="domain" description="BTB" evidence="2">
    <location>
        <begin position="17"/>
        <end position="117"/>
    </location>
</feature>
<sequence length="304" mass="34702">MSASEQGGSCEPEQASELIVFLIGDSREEFVVNRELFLGASPKFLQLFIDNSENETIHLRHVEAFTFQQVLNYICMGPQWIYDGDVIQNAPELLRTAHYFQLKDLVQTTSDFLATAPTPWELTSICSIVNVLIDIGEDAAGARTSALEFIAKNVAKLLPTHDFLNLSSEALCEILSRDDLNLQLEIQLFEAVVRWGQCFCEHHSVEMNSPSLTEVLAGPLKLIRFHHMSRQEFEQTVLPTHLLCPEQEHALQSFWNDPDARSSDQAFTSPRKFLREKPRLYVIPEEEEEEEDHSKQNPDKSKRN</sequence>
<gene>
    <name evidence="4" type="ORF">AFUS01_LOCUS934</name>
</gene>
<reference evidence="4" key="1">
    <citation type="submission" date="2021-06" db="EMBL/GenBank/DDBJ databases">
        <authorList>
            <person name="Hodson N. C."/>
            <person name="Mongue J. A."/>
            <person name="Jaron S. K."/>
        </authorList>
    </citation>
    <scope>NUCLEOTIDE SEQUENCE</scope>
</reference>
<dbReference type="EMBL" id="CAJVCH010005020">
    <property type="protein sequence ID" value="CAG7655821.1"/>
    <property type="molecule type" value="Genomic_DNA"/>
</dbReference>
<evidence type="ECO:0000256" key="1">
    <source>
        <dbReference type="SAM" id="MobiDB-lite"/>
    </source>
</evidence>
<evidence type="ECO:0000313" key="5">
    <source>
        <dbReference type="Proteomes" id="UP000708208"/>
    </source>
</evidence>